<dbReference type="GO" id="GO:0016491">
    <property type="term" value="F:oxidoreductase activity"/>
    <property type="evidence" value="ECO:0007669"/>
    <property type="project" value="UniProtKB-KW"/>
</dbReference>
<reference evidence="3 4" key="1">
    <citation type="submission" date="2021-03" db="EMBL/GenBank/DDBJ databases">
        <authorList>
            <person name="Peeters C."/>
        </authorList>
    </citation>
    <scope>NUCLEOTIDE SEQUENCE [LARGE SCALE GENOMIC DNA]</scope>
    <source>
        <strain evidence="3 4">LMG 26411</strain>
    </source>
</reference>
<accession>A0ABN7Q5W5</accession>
<comment type="similarity">
    <text evidence="1 2">Belongs to the cytochrome P450 family.</text>
</comment>
<proteinExistence type="inferred from homology"/>
<dbReference type="PANTHER" id="PTHR46696:SF4">
    <property type="entry name" value="BIOTIN BIOSYNTHESIS CYTOCHROME P450"/>
    <property type="match status" value="1"/>
</dbReference>
<dbReference type="PROSITE" id="PS00086">
    <property type="entry name" value="CYTOCHROME_P450"/>
    <property type="match status" value="1"/>
</dbReference>
<keyword evidence="2 3" id="KW-0560">Oxidoreductase</keyword>
<keyword evidence="4" id="KW-1185">Reference proteome</keyword>
<dbReference type="InterPro" id="IPR017972">
    <property type="entry name" value="Cyt_P450_CS"/>
</dbReference>
<comment type="caution">
    <text evidence="3">The sequence shown here is derived from an EMBL/GenBank/DDBJ whole genome shotgun (WGS) entry which is preliminary data.</text>
</comment>
<keyword evidence="2" id="KW-0408">Iron</keyword>
<organism evidence="3 4">
    <name type="scientific">Cupriavidus numazuensis</name>
    <dbReference type="NCBI Taxonomy" id="221992"/>
    <lineage>
        <taxon>Bacteria</taxon>
        <taxon>Pseudomonadati</taxon>
        <taxon>Pseudomonadota</taxon>
        <taxon>Betaproteobacteria</taxon>
        <taxon>Burkholderiales</taxon>
        <taxon>Burkholderiaceae</taxon>
        <taxon>Cupriavidus</taxon>
    </lineage>
</organism>
<dbReference type="EMBL" id="CAJPVI010000030">
    <property type="protein sequence ID" value="CAG2154144.1"/>
    <property type="molecule type" value="Genomic_DNA"/>
</dbReference>
<evidence type="ECO:0000313" key="3">
    <source>
        <dbReference type="EMBL" id="CAG2154144.1"/>
    </source>
</evidence>
<keyword evidence="2" id="KW-0503">Monooxygenase</keyword>
<dbReference type="PRINTS" id="PR00359">
    <property type="entry name" value="BP450"/>
</dbReference>
<dbReference type="EC" id="1.14.-.-" evidence="3"/>
<dbReference type="PRINTS" id="PR00385">
    <property type="entry name" value="P450"/>
</dbReference>
<sequence>MDTTTIDLPIPDLSNPETFVPGVPHEAFDRVRAMPGLYWQPATQGTLTGGFWAVTRHADIIEIERDPEAFTSTKGFFFPGAVENISEVPELRSNIMLNDPPTQTRLRKAAARSFAPRVVAQFDEWVREIVVEVIEDIVAKGEFDWVADVAAIIPSRVVARVIGVPFEERQKIVDWTNRIFHASTVPDNFKSVLEASEPVHAYMEELRPRKLRDPKEDMGTILAQCVERGEISEDECCIYLSLLCVAGFETTHTAIAQSMRMIVESPEIAETVNQTVAAGGVNALIEEFLRYITPAMNMARTATRDLELRGQQIRKGDMMLLYFTAANRDPAIFSEPHQFNPARVKNEHITFGSGAHHCIGNALARLEMRILFEELHKRNISFKSNGNPKRGWSTFINQLFELPLAVVR</sequence>
<evidence type="ECO:0000313" key="4">
    <source>
        <dbReference type="Proteomes" id="UP000672657"/>
    </source>
</evidence>
<dbReference type="InterPro" id="IPR001128">
    <property type="entry name" value="Cyt_P450"/>
</dbReference>
<evidence type="ECO:0000256" key="1">
    <source>
        <dbReference type="ARBA" id="ARBA00010617"/>
    </source>
</evidence>
<evidence type="ECO:0000256" key="2">
    <source>
        <dbReference type="RuleBase" id="RU000461"/>
    </source>
</evidence>
<keyword evidence="2" id="KW-0349">Heme</keyword>
<dbReference type="PANTHER" id="PTHR46696">
    <property type="entry name" value="P450, PUTATIVE (EUROFUNG)-RELATED"/>
    <property type="match status" value="1"/>
</dbReference>
<dbReference type="InterPro" id="IPR002397">
    <property type="entry name" value="Cyt_P450_B"/>
</dbReference>
<dbReference type="InterPro" id="IPR036396">
    <property type="entry name" value="Cyt_P450_sf"/>
</dbReference>
<dbReference type="Pfam" id="PF00067">
    <property type="entry name" value="p450"/>
    <property type="match status" value="1"/>
</dbReference>
<name>A0ABN7Q5W5_9BURK</name>
<keyword evidence="2" id="KW-0479">Metal-binding</keyword>
<dbReference type="Gene3D" id="1.10.630.10">
    <property type="entry name" value="Cytochrome P450"/>
    <property type="match status" value="1"/>
</dbReference>
<protein>
    <submittedName>
        <fullName evidence="3">Cytochrome P450 126</fullName>
        <ecNumber evidence="3">1.14.-.-</ecNumber>
    </submittedName>
</protein>
<dbReference type="SUPFAM" id="SSF48264">
    <property type="entry name" value="Cytochrome P450"/>
    <property type="match status" value="1"/>
</dbReference>
<gene>
    <name evidence="3" type="ORF">LMG26411_04552</name>
</gene>
<dbReference type="Proteomes" id="UP000672657">
    <property type="component" value="Unassembled WGS sequence"/>
</dbReference>
<dbReference type="RefSeq" id="WP_211955534.1">
    <property type="nucleotide sequence ID" value="NZ_CAJPVI010000030.1"/>
</dbReference>